<proteinExistence type="predicted"/>
<keyword evidence="2" id="KW-1185">Reference proteome</keyword>
<gene>
    <name evidence="1" type="ORF">KHA93_00330</name>
</gene>
<protein>
    <submittedName>
        <fullName evidence="1">Uncharacterized protein</fullName>
    </submittedName>
</protein>
<reference evidence="1 2" key="1">
    <citation type="submission" date="2021-05" db="EMBL/GenBank/DDBJ databases">
        <title>Novel Bacillus species.</title>
        <authorList>
            <person name="Liu G."/>
        </authorList>
    </citation>
    <scope>NUCLEOTIDE SEQUENCE [LARGE SCALE GENOMIC DNA]</scope>
    <source>
        <strain evidence="1 2">FJAT-49732</strain>
    </source>
</reference>
<dbReference type="RefSeq" id="WP_213108895.1">
    <property type="nucleotide sequence ID" value="NZ_JAGYPJ010000001.1"/>
</dbReference>
<organism evidence="1 2">
    <name type="scientific">Lederbergia citrisecunda</name>
    <dbReference type="NCBI Taxonomy" id="2833583"/>
    <lineage>
        <taxon>Bacteria</taxon>
        <taxon>Bacillati</taxon>
        <taxon>Bacillota</taxon>
        <taxon>Bacilli</taxon>
        <taxon>Bacillales</taxon>
        <taxon>Bacillaceae</taxon>
        <taxon>Lederbergia</taxon>
    </lineage>
</organism>
<dbReference type="AlphaFoldDB" id="A0A942TJW1"/>
<dbReference type="EMBL" id="JAGYPJ010000001">
    <property type="protein sequence ID" value="MBS4198106.1"/>
    <property type="molecule type" value="Genomic_DNA"/>
</dbReference>
<accession>A0A942TJW1</accession>
<dbReference type="Proteomes" id="UP000682713">
    <property type="component" value="Unassembled WGS sequence"/>
</dbReference>
<comment type="caution">
    <text evidence="1">The sequence shown here is derived from an EMBL/GenBank/DDBJ whole genome shotgun (WGS) entry which is preliminary data.</text>
</comment>
<evidence type="ECO:0000313" key="2">
    <source>
        <dbReference type="Proteomes" id="UP000682713"/>
    </source>
</evidence>
<name>A0A942TJW1_9BACI</name>
<evidence type="ECO:0000313" key="1">
    <source>
        <dbReference type="EMBL" id="MBS4198106.1"/>
    </source>
</evidence>
<sequence>MFVVYFLENKNVLLNQLLKRVPSVGEDITIKGRKGKVSSVESIDEKKFHVQVIFEKVKKNTLIVDNSKKKKR</sequence>